<dbReference type="Pfam" id="PF13091">
    <property type="entry name" value="PLDc_2"/>
    <property type="match status" value="2"/>
</dbReference>
<dbReference type="PANTHER" id="PTHR21248">
    <property type="entry name" value="CARDIOLIPIN SYNTHASE"/>
    <property type="match status" value="1"/>
</dbReference>
<dbReference type="PROSITE" id="PS50035">
    <property type="entry name" value="PLD"/>
    <property type="match status" value="2"/>
</dbReference>
<dbReference type="SUPFAM" id="SSF56024">
    <property type="entry name" value="Phospholipase D/nuclease"/>
    <property type="match status" value="2"/>
</dbReference>
<reference evidence="3" key="1">
    <citation type="submission" date="2018-12" db="EMBL/GenBank/DDBJ databases">
        <title>Tengunoibacter tsumagoiensis gen. nov., sp. nov., Dictyobacter kobayashii sp. nov., D. alpinus sp. nov., and D. joshuensis sp. nov. and description of Dictyobacteraceae fam. nov. within the order Ktedonobacterales isolated from Tengu-no-mugimeshi.</title>
        <authorList>
            <person name="Wang C.M."/>
            <person name="Zheng Y."/>
            <person name="Sakai Y."/>
            <person name="Toyoda A."/>
            <person name="Minakuchi Y."/>
            <person name="Abe K."/>
            <person name="Yokota A."/>
            <person name="Yabe S."/>
        </authorList>
    </citation>
    <scope>NUCLEOTIDE SEQUENCE [LARGE SCALE GENOMIC DNA]</scope>
    <source>
        <strain evidence="3">Uno11</strain>
    </source>
</reference>
<dbReference type="PANTHER" id="PTHR21248:SF22">
    <property type="entry name" value="PHOSPHOLIPASE D"/>
    <property type="match status" value="1"/>
</dbReference>
<dbReference type="AlphaFoldDB" id="A0A402ANR4"/>
<dbReference type="InterPro" id="IPR025202">
    <property type="entry name" value="PLD-like_dom"/>
</dbReference>
<evidence type="ECO:0000313" key="3">
    <source>
        <dbReference type="Proteomes" id="UP000287188"/>
    </source>
</evidence>
<dbReference type="GO" id="GO:0030572">
    <property type="term" value="F:phosphatidyltransferase activity"/>
    <property type="evidence" value="ECO:0007669"/>
    <property type="project" value="UniProtKB-ARBA"/>
</dbReference>
<sequence length="415" mass="48394">MWRALPHIRVQRLVGWLLALAFIPPLLVSAILVLVDIIRKHKHSQGHFLSLRNEPPVSVGQTEVQFYTYGNDLYRAMLEAIQHAQQRILFETFIWKDDEIGTHFKNALTEASQRGVEVYIIYDKFANLVVPAAFFAFDPRIHVLSYPLFSFPFKLFSIRSYARDHRKVMIVDSQIGFIGGYNIGDAYARHWRDTHARVVGPGALEIENTFIDFWNEHRKKDEAELPDVRNRGWDTTLTVQRNDPTLFMFPIRNMYLESIDRSQQSFYLTNAYFIPDRGILYALTKAAQRGVDVRVLVPALSNHIVADWLSHGFYTQCLKNGIRLLLYSDAMIHAKTATADGKWSTVGTANLDRLSMFGNFEVNMEFYDTDVAEEMEKIFAYDSSRAHELTLKQWEKRPFYWKLGEYMLYTFRPFF</sequence>
<dbReference type="Proteomes" id="UP000287188">
    <property type="component" value="Unassembled WGS sequence"/>
</dbReference>
<accession>A0A402ANR4</accession>
<dbReference type="Gene3D" id="3.30.870.10">
    <property type="entry name" value="Endonuclease Chain A"/>
    <property type="match status" value="2"/>
</dbReference>
<protein>
    <recommendedName>
        <fullName evidence="1">PLD phosphodiesterase domain-containing protein</fullName>
    </recommendedName>
</protein>
<dbReference type="GO" id="GO:0032049">
    <property type="term" value="P:cardiolipin biosynthetic process"/>
    <property type="evidence" value="ECO:0007669"/>
    <property type="project" value="UniProtKB-ARBA"/>
</dbReference>
<keyword evidence="3" id="KW-1185">Reference proteome</keyword>
<comment type="caution">
    <text evidence="2">The sequence shown here is derived from an EMBL/GenBank/DDBJ whole genome shotgun (WGS) entry which is preliminary data.</text>
</comment>
<name>A0A402ANR4_9CHLR</name>
<evidence type="ECO:0000259" key="1">
    <source>
        <dbReference type="PROSITE" id="PS50035"/>
    </source>
</evidence>
<feature type="domain" description="PLD phosphodiesterase" evidence="1">
    <location>
        <begin position="328"/>
        <end position="355"/>
    </location>
</feature>
<dbReference type="SMART" id="SM00155">
    <property type="entry name" value="PLDc"/>
    <property type="match status" value="2"/>
</dbReference>
<dbReference type="InterPro" id="IPR001736">
    <property type="entry name" value="PLipase_D/transphosphatidylase"/>
</dbReference>
<proteinExistence type="predicted"/>
<dbReference type="EMBL" id="BIFS01000001">
    <property type="protein sequence ID" value="GCE20732.1"/>
    <property type="molecule type" value="Genomic_DNA"/>
</dbReference>
<dbReference type="CDD" id="cd09159">
    <property type="entry name" value="PLDc_ybhO_like_2"/>
    <property type="match status" value="1"/>
</dbReference>
<evidence type="ECO:0000313" key="2">
    <source>
        <dbReference type="EMBL" id="GCE20732.1"/>
    </source>
</evidence>
<organism evidence="2 3">
    <name type="scientific">Dictyobacter kobayashii</name>
    <dbReference type="NCBI Taxonomy" id="2014872"/>
    <lineage>
        <taxon>Bacteria</taxon>
        <taxon>Bacillati</taxon>
        <taxon>Chloroflexota</taxon>
        <taxon>Ktedonobacteria</taxon>
        <taxon>Ktedonobacterales</taxon>
        <taxon>Dictyobacteraceae</taxon>
        <taxon>Dictyobacter</taxon>
    </lineage>
</organism>
<dbReference type="CDD" id="cd09110">
    <property type="entry name" value="PLDc_CLS_1"/>
    <property type="match status" value="1"/>
</dbReference>
<gene>
    <name evidence="2" type="ORF">KDK_45320</name>
</gene>
<feature type="domain" description="PLD phosphodiesterase" evidence="1">
    <location>
        <begin position="160"/>
        <end position="187"/>
    </location>
</feature>